<protein>
    <submittedName>
        <fullName evidence="1">Uncharacterized protein</fullName>
    </submittedName>
</protein>
<evidence type="ECO:0000313" key="1">
    <source>
        <dbReference type="EMBL" id="KAL2917541.1"/>
    </source>
</evidence>
<keyword evidence="2" id="KW-1185">Reference proteome</keyword>
<proteinExistence type="predicted"/>
<name>A0ABR4NDH0_9FUNG</name>
<gene>
    <name evidence="1" type="ORF">HK105_202824</name>
</gene>
<accession>A0ABR4NDH0</accession>
<dbReference type="EMBL" id="JADGIZ020000010">
    <property type="protein sequence ID" value="KAL2917541.1"/>
    <property type="molecule type" value="Genomic_DNA"/>
</dbReference>
<comment type="caution">
    <text evidence="1">The sequence shown here is derived from an EMBL/GenBank/DDBJ whole genome shotgun (WGS) entry which is preliminary data.</text>
</comment>
<evidence type="ECO:0000313" key="2">
    <source>
        <dbReference type="Proteomes" id="UP001527925"/>
    </source>
</evidence>
<organism evidence="1 2">
    <name type="scientific">Polyrhizophydium stewartii</name>
    <dbReference type="NCBI Taxonomy" id="2732419"/>
    <lineage>
        <taxon>Eukaryota</taxon>
        <taxon>Fungi</taxon>
        <taxon>Fungi incertae sedis</taxon>
        <taxon>Chytridiomycota</taxon>
        <taxon>Chytridiomycota incertae sedis</taxon>
        <taxon>Chytridiomycetes</taxon>
        <taxon>Rhizophydiales</taxon>
        <taxon>Rhizophydiales incertae sedis</taxon>
        <taxon>Polyrhizophydium</taxon>
    </lineage>
</organism>
<dbReference type="Proteomes" id="UP001527925">
    <property type="component" value="Unassembled WGS sequence"/>
</dbReference>
<reference evidence="1 2" key="1">
    <citation type="submission" date="2023-09" db="EMBL/GenBank/DDBJ databases">
        <title>Pangenome analysis of Batrachochytrium dendrobatidis and related Chytrids.</title>
        <authorList>
            <person name="Yacoub M.N."/>
            <person name="Stajich J.E."/>
            <person name="James T.Y."/>
        </authorList>
    </citation>
    <scope>NUCLEOTIDE SEQUENCE [LARGE SCALE GENOMIC DNA]</scope>
    <source>
        <strain evidence="1 2">JEL0888</strain>
    </source>
</reference>
<sequence>MHSLQLRERDRETKHKASNILRNSIVYTKHEQLQRRELLQSKREPVTKYDDLRNVFKWGPSLKRVPEAQVALRSAKLPQGLKPVLLKIAGIDATQGEFTPPAEPAYAEIAALTSLPVGVQIAPHPRSTQVCKDPPTRNMSIPCSMAHWRDMMKGAHMVAAAADRKSSRFAATVLGFEVDPHTVAPGAEPK</sequence>